<protein>
    <submittedName>
        <fullName evidence="2">Uncharacterized protein</fullName>
    </submittedName>
</protein>
<feature type="region of interest" description="Disordered" evidence="1">
    <location>
        <begin position="1"/>
        <end position="58"/>
    </location>
</feature>
<keyword evidence="3" id="KW-1185">Reference proteome</keyword>
<dbReference type="AlphaFoldDB" id="A0ABD0PYP2"/>
<sequence>MEEIGSVPPPVPNLSDVALHHDPKAHSKPTQAHRSPRSENKEVEMRTNTYRRGPELNQ</sequence>
<organism evidence="2 3">
    <name type="scientific">Cirrhinus mrigala</name>
    <name type="common">Mrigala</name>
    <dbReference type="NCBI Taxonomy" id="683832"/>
    <lineage>
        <taxon>Eukaryota</taxon>
        <taxon>Metazoa</taxon>
        <taxon>Chordata</taxon>
        <taxon>Craniata</taxon>
        <taxon>Vertebrata</taxon>
        <taxon>Euteleostomi</taxon>
        <taxon>Actinopterygii</taxon>
        <taxon>Neopterygii</taxon>
        <taxon>Teleostei</taxon>
        <taxon>Ostariophysi</taxon>
        <taxon>Cypriniformes</taxon>
        <taxon>Cyprinidae</taxon>
        <taxon>Labeoninae</taxon>
        <taxon>Labeonini</taxon>
        <taxon>Cirrhinus</taxon>
    </lineage>
</organism>
<evidence type="ECO:0000313" key="3">
    <source>
        <dbReference type="Proteomes" id="UP001529510"/>
    </source>
</evidence>
<evidence type="ECO:0000256" key="1">
    <source>
        <dbReference type="SAM" id="MobiDB-lite"/>
    </source>
</evidence>
<evidence type="ECO:0000313" key="2">
    <source>
        <dbReference type="EMBL" id="KAL0179129.1"/>
    </source>
</evidence>
<proteinExistence type="predicted"/>
<accession>A0ABD0PYP2</accession>
<name>A0ABD0PYP2_CIRMR</name>
<feature type="compositionally biased region" description="Basic and acidic residues" evidence="1">
    <location>
        <begin position="36"/>
        <end position="45"/>
    </location>
</feature>
<feature type="compositionally biased region" description="Polar residues" evidence="1">
    <location>
        <begin position="46"/>
        <end position="58"/>
    </location>
</feature>
<reference evidence="2 3" key="1">
    <citation type="submission" date="2024-05" db="EMBL/GenBank/DDBJ databases">
        <title>Genome sequencing and assembly of Indian major carp, Cirrhinus mrigala (Hamilton, 1822).</title>
        <authorList>
            <person name="Mohindra V."/>
            <person name="Chowdhury L.M."/>
            <person name="Lal K."/>
            <person name="Jena J.K."/>
        </authorList>
    </citation>
    <scope>NUCLEOTIDE SEQUENCE [LARGE SCALE GENOMIC DNA]</scope>
    <source>
        <strain evidence="2">CM1030</strain>
        <tissue evidence="2">Blood</tissue>
    </source>
</reference>
<dbReference type="Proteomes" id="UP001529510">
    <property type="component" value="Unassembled WGS sequence"/>
</dbReference>
<feature type="non-terminal residue" evidence="2">
    <location>
        <position position="58"/>
    </location>
</feature>
<gene>
    <name evidence="2" type="ORF">M9458_024571</name>
</gene>
<dbReference type="EMBL" id="JAMKFB020000012">
    <property type="protein sequence ID" value="KAL0179129.1"/>
    <property type="molecule type" value="Genomic_DNA"/>
</dbReference>
<comment type="caution">
    <text evidence="2">The sequence shown here is derived from an EMBL/GenBank/DDBJ whole genome shotgun (WGS) entry which is preliminary data.</text>
</comment>